<dbReference type="AlphaFoldDB" id="A3P4C5"/>
<feature type="region of interest" description="Disordered" evidence="1">
    <location>
        <begin position="1"/>
        <end position="41"/>
    </location>
</feature>
<protein>
    <submittedName>
        <fullName evidence="2">Uncharacterized protein</fullName>
    </submittedName>
</protein>
<name>A3P4C5_BURP0</name>
<dbReference type="KEGG" id="bpl:BURPS1106A_A1150"/>
<organism evidence="2 3">
    <name type="scientific">Burkholderia pseudomallei (strain 1106a)</name>
    <dbReference type="NCBI Taxonomy" id="357348"/>
    <lineage>
        <taxon>Bacteria</taxon>
        <taxon>Pseudomonadati</taxon>
        <taxon>Pseudomonadota</taxon>
        <taxon>Betaproteobacteria</taxon>
        <taxon>Burkholderiales</taxon>
        <taxon>Burkholderiaceae</taxon>
        <taxon>Burkholderia</taxon>
        <taxon>pseudomallei group</taxon>
    </lineage>
</organism>
<dbReference type="EMBL" id="CP000573">
    <property type="protein sequence ID" value="ABN94632.1"/>
    <property type="molecule type" value="Genomic_DNA"/>
</dbReference>
<reference evidence="3" key="1">
    <citation type="submission" date="2007-02" db="EMBL/GenBank/DDBJ databases">
        <authorList>
            <person name="DeShazer D."/>
            <person name="Woods D.E."/>
            <person name="Nierman W.C."/>
        </authorList>
    </citation>
    <scope>NUCLEOTIDE SEQUENCE [LARGE SCALE GENOMIC DNA]</scope>
    <source>
        <strain evidence="3">1106a</strain>
    </source>
</reference>
<proteinExistence type="predicted"/>
<accession>A3P4C5</accession>
<dbReference type="HOGENOM" id="CLU_3325534_0_0_4"/>
<evidence type="ECO:0000313" key="3">
    <source>
        <dbReference type="Proteomes" id="UP000006738"/>
    </source>
</evidence>
<evidence type="ECO:0000313" key="2">
    <source>
        <dbReference type="EMBL" id="ABN94632.1"/>
    </source>
</evidence>
<evidence type="ECO:0000256" key="1">
    <source>
        <dbReference type="SAM" id="MobiDB-lite"/>
    </source>
</evidence>
<sequence>MSAHGASRDGAPLAGRNGETAKRRNGNRDRSPSWRRATGEL</sequence>
<dbReference type="Proteomes" id="UP000006738">
    <property type="component" value="Chromosome II"/>
</dbReference>
<gene>
    <name evidence="2" type="ordered locus">BURPS1106A_A1150</name>
</gene>
<feature type="compositionally biased region" description="Basic and acidic residues" evidence="1">
    <location>
        <begin position="19"/>
        <end position="41"/>
    </location>
</feature>